<dbReference type="Gene3D" id="3.40.50.300">
    <property type="entry name" value="P-loop containing nucleotide triphosphate hydrolases"/>
    <property type="match status" value="1"/>
</dbReference>
<dbReference type="AlphaFoldDB" id="A0A2P6QA34"/>
<dbReference type="NCBIfam" id="TIGR01164">
    <property type="entry name" value="rplP_bact"/>
    <property type="match status" value="1"/>
</dbReference>
<dbReference type="SUPFAM" id="SSF52540">
    <property type="entry name" value="P-loop containing nucleoside triphosphate hydrolases"/>
    <property type="match status" value="1"/>
</dbReference>
<dbReference type="SUPFAM" id="SSF54686">
    <property type="entry name" value="Ribosomal protein L16p/L10e"/>
    <property type="match status" value="1"/>
</dbReference>
<evidence type="ECO:0000256" key="3">
    <source>
        <dbReference type="ARBA" id="ARBA00023274"/>
    </source>
</evidence>
<dbReference type="InterPro" id="IPR016180">
    <property type="entry name" value="Ribosomal_uL16_dom"/>
</dbReference>
<dbReference type="GO" id="GO:0005524">
    <property type="term" value="F:ATP binding"/>
    <property type="evidence" value="ECO:0007669"/>
    <property type="project" value="InterPro"/>
</dbReference>
<dbReference type="PANTHER" id="PTHR12220">
    <property type="entry name" value="50S/60S RIBOSOMAL PROTEIN L16"/>
    <property type="match status" value="1"/>
</dbReference>
<dbReference type="GO" id="GO:0045259">
    <property type="term" value="C:proton-transporting ATP synthase complex"/>
    <property type="evidence" value="ECO:0007669"/>
    <property type="project" value="InterPro"/>
</dbReference>
<dbReference type="InterPro" id="IPR027417">
    <property type="entry name" value="P-loop_NTPase"/>
</dbReference>
<dbReference type="InterPro" id="IPR047873">
    <property type="entry name" value="Ribosomal_uL16"/>
</dbReference>
<dbReference type="GO" id="GO:0006754">
    <property type="term" value="P:ATP biosynthetic process"/>
    <property type="evidence" value="ECO:0007669"/>
    <property type="project" value="InterPro"/>
</dbReference>
<dbReference type="InterPro" id="IPR020971">
    <property type="entry name" value="ATP_synth_F1_beta_su"/>
</dbReference>
<dbReference type="EMBL" id="PDCK01000043">
    <property type="protein sequence ID" value="PRQ31045.1"/>
    <property type="molecule type" value="Genomic_DNA"/>
</dbReference>
<comment type="similarity">
    <text evidence="1 4">Belongs to the universal ribosomal protein uL16 family.</text>
</comment>
<evidence type="ECO:0000313" key="6">
    <source>
        <dbReference type="EMBL" id="PRQ31045.1"/>
    </source>
</evidence>
<proteinExistence type="inferred from homology"/>
<dbReference type="FunFam" id="3.90.1170.10:FF:000001">
    <property type="entry name" value="50S ribosomal protein L16"/>
    <property type="match status" value="1"/>
</dbReference>
<dbReference type="PANTHER" id="PTHR12220:SF13">
    <property type="entry name" value="LARGE RIBOSOMAL SUBUNIT PROTEIN UL16M"/>
    <property type="match status" value="1"/>
</dbReference>
<dbReference type="InterPro" id="IPR042079">
    <property type="entry name" value="ATP_synt_F1_beta_sf"/>
</dbReference>
<dbReference type="Pfam" id="PF11421">
    <property type="entry name" value="Synthase_beta"/>
    <property type="match status" value="1"/>
</dbReference>
<dbReference type="Proteomes" id="UP000238479">
    <property type="component" value="Chromosome 5"/>
</dbReference>
<name>A0A2P6QA34_ROSCH</name>
<dbReference type="InterPro" id="IPR036920">
    <property type="entry name" value="Ribosomal_uL16_sf"/>
</dbReference>
<accession>A0A2P6QA34</accession>
<gene>
    <name evidence="6" type="ORF">RchiOBHm_Chr5g0031171</name>
</gene>
<dbReference type="STRING" id="74649.A0A2P6QA34"/>
<dbReference type="GO" id="GO:0016887">
    <property type="term" value="F:ATP hydrolysis activity"/>
    <property type="evidence" value="ECO:0007669"/>
    <property type="project" value="InterPro"/>
</dbReference>
<dbReference type="GO" id="GO:0005762">
    <property type="term" value="C:mitochondrial large ribosomal subunit"/>
    <property type="evidence" value="ECO:0007669"/>
    <property type="project" value="TreeGrafter"/>
</dbReference>
<dbReference type="GO" id="GO:0019843">
    <property type="term" value="F:rRNA binding"/>
    <property type="evidence" value="ECO:0007669"/>
    <property type="project" value="InterPro"/>
</dbReference>
<dbReference type="InterPro" id="IPR000114">
    <property type="entry name" value="Ribosomal_uL16_bact-type"/>
</dbReference>
<dbReference type="GO" id="GO:0003735">
    <property type="term" value="F:structural constituent of ribosome"/>
    <property type="evidence" value="ECO:0007669"/>
    <property type="project" value="InterPro"/>
</dbReference>
<feature type="domain" description="ATP synthase F1 beta subunit" evidence="5">
    <location>
        <begin position="1"/>
        <end position="43"/>
    </location>
</feature>
<organism evidence="6 7">
    <name type="scientific">Rosa chinensis</name>
    <name type="common">China rose</name>
    <dbReference type="NCBI Taxonomy" id="74649"/>
    <lineage>
        <taxon>Eukaryota</taxon>
        <taxon>Viridiplantae</taxon>
        <taxon>Streptophyta</taxon>
        <taxon>Embryophyta</taxon>
        <taxon>Tracheophyta</taxon>
        <taxon>Spermatophyta</taxon>
        <taxon>Magnoliopsida</taxon>
        <taxon>eudicotyledons</taxon>
        <taxon>Gunneridae</taxon>
        <taxon>Pentapetalae</taxon>
        <taxon>rosids</taxon>
        <taxon>fabids</taxon>
        <taxon>Rosales</taxon>
        <taxon>Rosaceae</taxon>
        <taxon>Rosoideae</taxon>
        <taxon>Rosoideae incertae sedis</taxon>
        <taxon>Rosa</taxon>
    </lineage>
</organism>
<dbReference type="Gene3D" id="1.10.10.910">
    <property type="entry name" value="ATP synthase, F1 beta subunit"/>
    <property type="match status" value="1"/>
</dbReference>
<evidence type="ECO:0000256" key="1">
    <source>
        <dbReference type="ARBA" id="ARBA00008931"/>
    </source>
</evidence>
<evidence type="ECO:0000256" key="4">
    <source>
        <dbReference type="RuleBase" id="RU004413"/>
    </source>
</evidence>
<keyword evidence="2 4" id="KW-0689">Ribosomal protein</keyword>
<dbReference type="Pfam" id="PF00252">
    <property type="entry name" value="Ribosomal_L16"/>
    <property type="match status" value="1"/>
</dbReference>
<dbReference type="GO" id="GO:0032543">
    <property type="term" value="P:mitochondrial translation"/>
    <property type="evidence" value="ECO:0007669"/>
    <property type="project" value="TreeGrafter"/>
</dbReference>
<dbReference type="PRINTS" id="PR00060">
    <property type="entry name" value="RIBOSOMALL16"/>
</dbReference>
<keyword evidence="3 4" id="KW-0687">Ribonucleoprotein</keyword>
<reference evidence="6 7" key="1">
    <citation type="journal article" date="2018" name="Nat. Genet.">
        <title>The Rosa genome provides new insights in the design of modern roses.</title>
        <authorList>
            <person name="Bendahmane M."/>
        </authorList>
    </citation>
    <scope>NUCLEOTIDE SEQUENCE [LARGE SCALE GENOMIC DNA]</scope>
    <source>
        <strain evidence="7">cv. Old Blush</strain>
    </source>
</reference>
<evidence type="ECO:0000313" key="7">
    <source>
        <dbReference type="Proteomes" id="UP000238479"/>
    </source>
</evidence>
<dbReference type="HAMAP" id="MF_01342">
    <property type="entry name" value="Ribosomal_uL16"/>
    <property type="match status" value="1"/>
</dbReference>
<dbReference type="CDD" id="cd01433">
    <property type="entry name" value="Ribosomal_L16_L10e"/>
    <property type="match status" value="1"/>
</dbReference>
<sequence>MASRRLLSPLLRSPSRFSISNHNPTLSTLSQSPPRASPCAHLLRNALLTGRRMLHTSSSITTNSEVPALLGRIPSTVRYQATAATCLGGLRTTYKRSISSAQAIHVPSVQQTLATRTKVVDFLAPYQRGGNIGLFGGVGVGKNYAYYSAQPGGKSGGFKKQRKGRMKGLSCRGNRISFGKYGLQALEPAWITARQIEAGRRAMSRNARGGGKIWVRVISDKPVTAKPTEVRMGKGKGAVSHMVAVVLPGRILYEVSGVAENVARRAITIAGSKMPIKTKFVVSG</sequence>
<dbReference type="Gene3D" id="3.90.1170.10">
    <property type="entry name" value="Ribosomal protein L10e/L16"/>
    <property type="match status" value="1"/>
</dbReference>
<keyword evidence="7" id="KW-1185">Reference proteome</keyword>
<evidence type="ECO:0000259" key="5">
    <source>
        <dbReference type="Pfam" id="PF11421"/>
    </source>
</evidence>
<evidence type="ECO:0000256" key="2">
    <source>
        <dbReference type="ARBA" id="ARBA00022980"/>
    </source>
</evidence>
<dbReference type="OrthoDB" id="1850746at2759"/>
<dbReference type="Gramene" id="PRQ31045">
    <property type="protein sequence ID" value="PRQ31045"/>
    <property type="gene ID" value="RchiOBHm_Chr5g0031171"/>
</dbReference>
<protein>
    <submittedName>
        <fullName evidence="6">Putative ribosomal protein L16</fullName>
    </submittedName>
</protein>
<comment type="caution">
    <text evidence="6">The sequence shown here is derived from an EMBL/GenBank/DDBJ whole genome shotgun (WGS) entry which is preliminary data.</text>
</comment>